<dbReference type="Proteomes" id="UP001595955">
    <property type="component" value="Unassembled WGS sequence"/>
</dbReference>
<evidence type="ECO:0000256" key="1">
    <source>
        <dbReference type="ARBA" id="ARBA00021292"/>
    </source>
</evidence>
<dbReference type="PANTHER" id="PTHR45947:SF3">
    <property type="entry name" value="SULFOQUINOVOSYL TRANSFERASE SQD2"/>
    <property type="match status" value="1"/>
</dbReference>
<keyword evidence="2" id="KW-0328">Glycosyltransferase</keyword>
<evidence type="ECO:0000259" key="4">
    <source>
        <dbReference type="Pfam" id="PF13439"/>
    </source>
</evidence>
<dbReference type="RefSeq" id="WP_122822935.1">
    <property type="nucleotide sequence ID" value="NZ_CP033325.1"/>
</dbReference>
<organism evidence="5 6">
    <name type="scientific">Georgenia faecalis</name>
    <dbReference type="NCBI Taxonomy" id="2483799"/>
    <lineage>
        <taxon>Bacteria</taxon>
        <taxon>Bacillati</taxon>
        <taxon>Actinomycetota</taxon>
        <taxon>Actinomycetes</taxon>
        <taxon>Micrococcales</taxon>
        <taxon>Bogoriellaceae</taxon>
        <taxon>Georgenia</taxon>
    </lineage>
</organism>
<accession>A0ABV9D6N1</accession>
<dbReference type="Pfam" id="PF13692">
    <property type="entry name" value="Glyco_trans_1_4"/>
    <property type="match status" value="1"/>
</dbReference>
<reference evidence="6" key="1">
    <citation type="journal article" date="2019" name="Int. J. Syst. Evol. Microbiol.">
        <title>The Global Catalogue of Microorganisms (GCM) 10K type strain sequencing project: providing services to taxonomists for standard genome sequencing and annotation.</title>
        <authorList>
            <consortium name="The Broad Institute Genomics Platform"/>
            <consortium name="The Broad Institute Genome Sequencing Center for Infectious Disease"/>
            <person name="Wu L."/>
            <person name="Ma J."/>
        </authorList>
    </citation>
    <scope>NUCLEOTIDE SEQUENCE [LARGE SCALE GENOMIC DNA]</scope>
    <source>
        <strain evidence="6">JCM 3369</strain>
    </source>
</reference>
<proteinExistence type="predicted"/>
<dbReference type="Gene3D" id="3.40.50.2000">
    <property type="entry name" value="Glycogen Phosphorylase B"/>
    <property type="match status" value="2"/>
</dbReference>
<evidence type="ECO:0000313" key="6">
    <source>
        <dbReference type="Proteomes" id="UP001595955"/>
    </source>
</evidence>
<dbReference type="PANTHER" id="PTHR45947">
    <property type="entry name" value="SULFOQUINOVOSYL TRANSFERASE SQD2"/>
    <property type="match status" value="1"/>
</dbReference>
<feature type="domain" description="Glycosyltransferase subfamily 4-like N-terminal" evidence="4">
    <location>
        <begin position="27"/>
        <end position="166"/>
    </location>
</feature>
<protein>
    <recommendedName>
        <fullName evidence="1">D-inositol 3-phosphate glycosyltransferase</fullName>
    </recommendedName>
</protein>
<dbReference type="InterPro" id="IPR028098">
    <property type="entry name" value="Glyco_trans_4-like_N"/>
</dbReference>
<evidence type="ECO:0000256" key="3">
    <source>
        <dbReference type="ARBA" id="ARBA00022679"/>
    </source>
</evidence>
<dbReference type="EMBL" id="JBHSGF010000001">
    <property type="protein sequence ID" value="MFC4553695.1"/>
    <property type="molecule type" value="Genomic_DNA"/>
</dbReference>
<keyword evidence="3" id="KW-0808">Transferase</keyword>
<comment type="caution">
    <text evidence="5">The sequence shown here is derived from an EMBL/GenBank/DDBJ whole genome shotgun (WGS) entry which is preliminary data.</text>
</comment>
<name>A0ABV9D6N1_9MICO</name>
<dbReference type="InterPro" id="IPR050194">
    <property type="entry name" value="Glycosyltransferase_grp1"/>
</dbReference>
<dbReference type="SUPFAM" id="SSF53756">
    <property type="entry name" value="UDP-Glycosyltransferase/glycogen phosphorylase"/>
    <property type="match status" value="1"/>
</dbReference>
<gene>
    <name evidence="5" type="ORF">ACFO3F_00390</name>
</gene>
<dbReference type="Pfam" id="PF13439">
    <property type="entry name" value="Glyco_transf_4"/>
    <property type="match status" value="1"/>
</dbReference>
<keyword evidence="6" id="KW-1185">Reference proteome</keyword>
<evidence type="ECO:0000313" key="5">
    <source>
        <dbReference type="EMBL" id="MFC4553695.1"/>
    </source>
</evidence>
<sequence>MAPTMLVLSAVSRSLALQSPASWDVARDRGMELTFAAAEDAWTPELARWGAFLPLRGTRSVRPAGLARMAADLRRLAERDWDLVQVQTPIVAALWRVLAPAHLRDRTVYVVHGLHAQRDDRGVGPAAVRALEALLAPRAAAVATVSVEDAAWFRALPGLLHPRTIRSLPGAGVDVSRFRDAEPLASAPRPFALFCGDLNANKDPLLAVAAVERCRGAHPDLGLVVVGEGPLAPVLAELAEDRPWLTLVPRTLDVGAWLAAATVLLSPSRREGVPRVVIEALAVGTPVVARENRGSRELLVGGAGTILPAGATAEEWARTVAGVLDGSVPHRPTIGRAWAYDVSAFRPAYARLLDAVRATAGARPPTATDV</sequence>
<evidence type="ECO:0000256" key="2">
    <source>
        <dbReference type="ARBA" id="ARBA00022676"/>
    </source>
</evidence>